<dbReference type="Ensembl" id="ENSCHIT00010039540.1">
    <property type="protein sequence ID" value="ENSCHIP00010028019.1"/>
    <property type="gene ID" value="ENSCHIG00010020865.1"/>
</dbReference>
<reference evidence="2" key="1">
    <citation type="submission" date="2019-03" db="EMBL/GenBank/DDBJ databases">
        <title>Genome sequencing and reference-guided assembly of Black Bengal Goat (Capra hircus).</title>
        <authorList>
            <person name="Siddiki A.Z."/>
            <person name="Baten A."/>
            <person name="Billah M."/>
            <person name="Alam M.A.U."/>
            <person name="Shawrob K.S.M."/>
            <person name="Saha S."/>
            <person name="Chowdhury M."/>
            <person name="Rahman A.H."/>
            <person name="Stear M."/>
            <person name="Miah G."/>
            <person name="Das G.B."/>
            <person name="Hossain M.M."/>
            <person name="Kumkum M."/>
            <person name="Islam M.S."/>
            <person name="Mollah A.M."/>
            <person name="Ahsan A."/>
            <person name="Tusar F."/>
            <person name="Khan M.K.I."/>
        </authorList>
    </citation>
    <scope>NUCLEOTIDE SEQUENCE [LARGE SCALE GENOMIC DNA]</scope>
</reference>
<reference evidence="2" key="2">
    <citation type="submission" date="2025-08" db="UniProtKB">
        <authorList>
            <consortium name="Ensembl"/>
        </authorList>
    </citation>
    <scope>IDENTIFICATION</scope>
</reference>
<evidence type="ECO:0000313" key="2">
    <source>
        <dbReference type="Ensembl" id="ENSCHIP00010028019.1"/>
    </source>
</evidence>
<dbReference type="PANTHER" id="PTHR48417:SF1">
    <property type="entry name" value="ATP SYNTHASE F1 SUBUNIT EPSILON"/>
    <property type="match status" value="1"/>
</dbReference>
<dbReference type="PANTHER" id="PTHR48417">
    <property type="entry name" value="ATP SYNTHASE F1 SUBUNIT EPSILON"/>
    <property type="match status" value="1"/>
</dbReference>
<sequence>VFITALFTIAKTWKNGVGGTKAAPRAKPLGPARPEAPARNWQIISAGWVWDAGGAFGKREQAEEKHSFQAQKHHEHEISHHTKEAECLERGTERHRRPTKNLKHRDAVTKGTRFSVEGLLIIAHFCVDIVLV</sequence>
<organism evidence="2">
    <name type="scientific">Capra hircus</name>
    <name type="common">Goat</name>
    <dbReference type="NCBI Taxonomy" id="9925"/>
    <lineage>
        <taxon>Eukaryota</taxon>
        <taxon>Metazoa</taxon>
        <taxon>Chordata</taxon>
        <taxon>Craniata</taxon>
        <taxon>Vertebrata</taxon>
        <taxon>Euteleostomi</taxon>
        <taxon>Mammalia</taxon>
        <taxon>Eutheria</taxon>
        <taxon>Laurasiatheria</taxon>
        <taxon>Artiodactyla</taxon>
        <taxon>Ruminantia</taxon>
        <taxon>Pecora</taxon>
        <taxon>Bovidae</taxon>
        <taxon>Caprinae</taxon>
        <taxon>Capra</taxon>
    </lineage>
</organism>
<dbReference type="Gene3D" id="1.20.5.500">
    <property type="entry name" value="Single helix bin"/>
    <property type="match status" value="2"/>
</dbReference>
<feature type="compositionally biased region" description="Basic residues" evidence="1">
    <location>
        <begin position="93"/>
        <end position="103"/>
    </location>
</feature>
<accession>A0A8C2RF65</accession>
<dbReference type="SUPFAM" id="SSF64602">
    <property type="entry name" value="F1 ATPase inhibitor, IF1, C-terminal domain"/>
    <property type="match status" value="1"/>
</dbReference>
<name>A0A8C2RF65_CAPHI</name>
<feature type="region of interest" description="Disordered" evidence="1">
    <location>
        <begin position="73"/>
        <end position="103"/>
    </location>
</feature>
<evidence type="ECO:0000256" key="1">
    <source>
        <dbReference type="SAM" id="MobiDB-lite"/>
    </source>
</evidence>
<dbReference type="AlphaFoldDB" id="A0A8C2RF65"/>
<protein>
    <submittedName>
        <fullName evidence="2">Uncharacterized protein</fullName>
    </submittedName>
</protein>
<proteinExistence type="predicted"/>
<feature type="compositionally biased region" description="Basic and acidic residues" evidence="1">
    <location>
        <begin position="73"/>
        <end position="92"/>
    </location>
</feature>